<dbReference type="SUPFAM" id="SSF52540">
    <property type="entry name" value="P-loop containing nucleoside triphosphate hydrolases"/>
    <property type="match status" value="1"/>
</dbReference>
<organism evidence="6 7">
    <name type="scientific">Albula glossodonta</name>
    <name type="common">roundjaw bonefish</name>
    <dbReference type="NCBI Taxonomy" id="121402"/>
    <lineage>
        <taxon>Eukaryota</taxon>
        <taxon>Metazoa</taxon>
        <taxon>Chordata</taxon>
        <taxon>Craniata</taxon>
        <taxon>Vertebrata</taxon>
        <taxon>Euteleostomi</taxon>
        <taxon>Actinopterygii</taxon>
        <taxon>Neopterygii</taxon>
        <taxon>Teleostei</taxon>
        <taxon>Albuliformes</taxon>
        <taxon>Albulidae</taxon>
        <taxon>Albula</taxon>
    </lineage>
</organism>
<dbReference type="Pfam" id="PF05049">
    <property type="entry name" value="IIGP"/>
    <property type="match status" value="1"/>
</dbReference>
<evidence type="ECO:0000259" key="5">
    <source>
        <dbReference type="PROSITE" id="PS51716"/>
    </source>
</evidence>
<comment type="caution">
    <text evidence="6">The sequence shown here is derived from an EMBL/GenBank/DDBJ whole genome shotgun (WGS) entry which is preliminary data.</text>
</comment>
<dbReference type="PROSITE" id="PS51716">
    <property type="entry name" value="G_IRG"/>
    <property type="match status" value="1"/>
</dbReference>
<evidence type="ECO:0000256" key="4">
    <source>
        <dbReference type="ARBA" id="ARBA00023134"/>
    </source>
</evidence>
<gene>
    <name evidence="6" type="ORF">JZ751_018618</name>
</gene>
<protein>
    <recommendedName>
        <fullName evidence="5">IRG-type G domain-containing protein</fullName>
    </recommendedName>
</protein>
<evidence type="ECO:0000313" key="6">
    <source>
        <dbReference type="EMBL" id="KAG9331642.1"/>
    </source>
</evidence>
<keyword evidence="3" id="KW-0378">Hydrolase</keyword>
<dbReference type="InterPro" id="IPR007743">
    <property type="entry name" value="Immunity-related_GTPase-like"/>
</dbReference>
<comment type="similarity">
    <text evidence="1">Belongs to the TRAFAC class dynamin-like GTPase superfamily. IRG family.</text>
</comment>
<evidence type="ECO:0000256" key="2">
    <source>
        <dbReference type="ARBA" id="ARBA00022741"/>
    </source>
</evidence>
<proteinExistence type="inferred from homology"/>
<dbReference type="GO" id="GO:0016020">
    <property type="term" value="C:membrane"/>
    <property type="evidence" value="ECO:0007669"/>
    <property type="project" value="InterPro"/>
</dbReference>
<name>A0A8T2N1S0_9TELE</name>
<evidence type="ECO:0000256" key="1">
    <source>
        <dbReference type="ARBA" id="ARBA00005429"/>
    </source>
</evidence>
<dbReference type="Gene3D" id="3.40.50.300">
    <property type="entry name" value="P-loop containing nucleotide triphosphate hydrolases"/>
    <property type="match status" value="1"/>
</dbReference>
<dbReference type="AlphaFoldDB" id="A0A8T2N1S0"/>
<dbReference type="InterPro" id="IPR027417">
    <property type="entry name" value="P-loop_NTPase"/>
</dbReference>
<evidence type="ECO:0000256" key="3">
    <source>
        <dbReference type="ARBA" id="ARBA00022801"/>
    </source>
</evidence>
<dbReference type="EMBL" id="JAFBMS010000312">
    <property type="protein sequence ID" value="KAG9331642.1"/>
    <property type="molecule type" value="Genomic_DNA"/>
</dbReference>
<dbReference type="GO" id="GO:0005525">
    <property type="term" value="F:GTP binding"/>
    <property type="evidence" value="ECO:0007669"/>
    <property type="project" value="UniProtKB-KW"/>
</dbReference>
<dbReference type="FunFam" id="3.40.50.300:FF:000541">
    <property type="entry name" value="Immunity related GTPase M"/>
    <property type="match status" value="1"/>
</dbReference>
<dbReference type="PANTHER" id="PTHR32341">
    <property type="entry name" value="INTERFERON-INDUCIBLE GTPASE"/>
    <property type="match status" value="1"/>
</dbReference>
<dbReference type="PANTHER" id="PTHR32341:SF17">
    <property type="entry name" value="IRG-TYPE G DOMAIN-CONTAINING PROTEIN"/>
    <property type="match status" value="1"/>
</dbReference>
<dbReference type="InterPro" id="IPR030385">
    <property type="entry name" value="G_IRG_dom"/>
</dbReference>
<dbReference type="Proteomes" id="UP000824540">
    <property type="component" value="Unassembled WGS sequence"/>
</dbReference>
<feature type="domain" description="IRG-type G" evidence="5">
    <location>
        <begin position="41"/>
        <end position="207"/>
    </location>
</feature>
<accession>A0A8T2N1S0</accession>
<reference evidence="6" key="1">
    <citation type="thesis" date="2021" institute="BYU ScholarsArchive" country="Provo, UT, USA">
        <title>Applications of and Algorithms for Genome Assembly and Genomic Analyses with an Emphasis on Marine Teleosts.</title>
        <authorList>
            <person name="Pickett B.D."/>
        </authorList>
    </citation>
    <scope>NUCLEOTIDE SEQUENCE</scope>
    <source>
        <strain evidence="6">HI-2016</strain>
    </source>
</reference>
<keyword evidence="7" id="KW-1185">Reference proteome</keyword>
<dbReference type="OrthoDB" id="422720at2759"/>
<sequence>MARRHEISEREIMEMSSTIQSRVVMEVVAQLQGMLGQLNSTTLEIAVTGESGSGKSSFVNAFRGVADDGAGAAPTDVTECTRAAEGYRHPSMPTVRLWDLPGIGTPTFQPQRYLQDVALVEYDFFIIVASERFRECHVQLAHCVEQAGKKFYFVRNKVDNDIEASAKRRGRCGLRRIGAADPRVFLLSCFEPQRFDFPRLQETLERELEGHKRHVLLLALPNLTAAVLEKKRQALAGGLWRTAMASCLKVATAGGAVQEIVPALMDTLRTYQRAFGLDTDSLHRLANLTGKSYQELYGEIRSTSGRELSVHSVESMLSQVALGQQVLAGMLERRVPVLGTIASGGVSFIASYYLLRSALGELSQDAERVMHRALETGDRQEDVPDPGYFYYD</sequence>
<dbReference type="GO" id="GO:0003924">
    <property type="term" value="F:GTPase activity"/>
    <property type="evidence" value="ECO:0007669"/>
    <property type="project" value="TreeGrafter"/>
</dbReference>
<dbReference type="InterPro" id="IPR051515">
    <property type="entry name" value="IRG"/>
</dbReference>
<keyword evidence="4" id="KW-0342">GTP-binding</keyword>
<evidence type="ECO:0000313" key="7">
    <source>
        <dbReference type="Proteomes" id="UP000824540"/>
    </source>
</evidence>
<keyword evidence="2" id="KW-0547">Nucleotide-binding</keyword>